<reference evidence="2" key="2">
    <citation type="journal article" date="2017" name="Nat. Plants">
        <title>The Aegilops tauschii genome reveals multiple impacts of transposons.</title>
        <authorList>
            <person name="Zhao G."/>
            <person name="Zou C."/>
            <person name="Li K."/>
            <person name="Wang K."/>
            <person name="Li T."/>
            <person name="Gao L."/>
            <person name="Zhang X."/>
            <person name="Wang H."/>
            <person name="Yang Z."/>
            <person name="Liu X."/>
            <person name="Jiang W."/>
            <person name="Mao L."/>
            <person name="Kong X."/>
            <person name="Jiao Y."/>
            <person name="Jia J."/>
        </authorList>
    </citation>
    <scope>NUCLEOTIDE SEQUENCE [LARGE SCALE GENOMIC DNA]</scope>
    <source>
        <strain evidence="2">cv. AL8/78</strain>
    </source>
</reference>
<reference evidence="1" key="5">
    <citation type="journal article" date="2021" name="G3 (Bethesda)">
        <title>Aegilops tauschii genome assembly Aet v5.0 features greater sequence contiguity and improved annotation.</title>
        <authorList>
            <person name="Wang L."/>
            <person name="Zhu T."/>
            <person name="Rodriguez J.C."/>
            <person name="Deal K.R."/>
            <person name="Dubcovsky J."/>
            <person name="McGuire P.E."/>
            <person name="Lux T."/>
            <person name="Spannagl M."/>
            <person name="Mayer K.F.X."/>
            <person name="Baldrich P."/>
            <person name="Meyers B.C."/>
            <person name="Huo N."/>
            <person name="Gu Y.Q."/>
            <person name="Zhou H."/>
            <person name="Devos K.M."/>
            <person name="Bennetzen J.L."/>
            <person name="Unver T."/>
            <person name="Budak H."/>
            <person name="Gulick P.J."/>
            <person name="Galiba G."/>
            <person name="Kalapos B."/>
            <person name="Nelson D.R."/>
            <person name="Li P."/>
            <person name="You F.M."/>
            <person name="Luo M.C."/>
            <person name="Dvorak J."/>
        </authorList>
    </citation>
    <scope>NUCLEOTIDE SEQUENCE [LARGE SCALE GENOMIC DNA]</scope>
    <source>
        <strain evidence="1">cv. AL8/78</strain>
    </source>
</reference>
<protein>
    <submittedName>
        <fullName evidence="1">Uncharacterized protein</fullName>
    </submittedName>
</protein>
<keyword evidence="2" id="KW-1185">Reference proteome</keyword>
<organism evidence="1 2">
    <name type="scientific">Aegilops tauschii subsp. strangulata</name>
    <name type="common">Goatgrass</name>
    <dbReference type="NCBI Taxonomy" id="200361"/>
    <lineage>
        <taxon>Eukaryota</taxon>
        <taxon>Viridiplantae</taxon>
        <taxon>Streptophyta</taxon>
        <taxon>Embryophyta</taxon>
        <taxon>Tracheophyta</taxon>
        <taxon>Spermatophyta</taxon>
        <taxon>Magnoliopsida</taxon>
        <taxon>Liliopsida</taxon>
        <taxon>Poales</taxon>
        <taxon>Poaceae</taxon>
        <taxon>BOP clade</taxon>
        <taxon>Pooideae</taxon>
        <taxon>Triticodae</taxon>
        <taxon>Triticeae</taxon>
        <taxon>Triticinae</taxon>
        <taxon>Aegilops</taxon>
    </lineage>
</organism>
<dbReference type="AlphaFoldDB" id="A0A453R6Z3"/>
<dbReference type="Gramene" id="AET7Gv20489600.2">
    <property type="protein sequence ID" value="AET7Gv20489600.2"/>
    <property type="gene ID" value="AET7Gv20489600"/>
</dbReference>
<evidence type="ECO:0000313" key="2">
    <source>
        <dbReference type="Proteomes" id="UP000015105"/>
    </source>
</evidence>
<evidence type="ECO:0000313" key="1">
    <source>
        <dbReference type="EnsemblPlants" id="AET7Gv20489600.2"/>
    </source>
</evidence>
<proteinExistence type="predicted"/>
<dbReference type="STRING" id="200361.A0A453R6Z3"/>
<sequence length="119" mass="13762">MTVGEFPTVFYISISHKIITRFLSSPALHECVCLCYINLFLDCPHLWIFLQLVEYLQVAVKAANFIKEKMQAQKGCIIVIEMAQQMHQDFFDDYAFLINGLLDLYQFGGKIECLIYALI</sequence>
<dbReference type="EnsemblPlants" id="AET7Gv20489600.2">
    <property type="protein sequence ID" value="AET7Gv20489600.2"/>
    <property type="gene ID" value="AET7Gv20489600"/>
</dbReference>
<reference evidence="1" key="3">
    <citation type="journal article" date="2017" name="Nature">
        <title>Genome sequence of the progenitor of the wheat D genome Aegilops tauschii.</title>
        <authorList>
            <person name="Luo M.C."/>
            <person name="Gu Y.Q."/>
            <person name="Puiu D."/>
            <person name="Wang H."/>
            <person name="Twardziok S.O."/>
            <person name="Deal K.R."/>
            <person name="Huo N."/>
            <person name="Zhu T."/>
            <person name="Wang L."/>
            <person name="Wang Y."/>
            <person name="McGuire P.E."/>
            <person name="Liu S."/>
            <person name="Long H."/>
            <person name="Ramasamy R.K."/>
            <person name="Rodriguez J.C."/>
            <person name="Van S.L."/>
            <person name="Yuan L."/>
            <person name="Wang Z."/>
            <person name="Xia Z."/>
            <person name="Xiao L."/>
            <person name="Anderson O.D."/>
            <person name="Ouyang S."/>
            <person name="Liang Y."/>
            <person name="Zimin A.V."/>
            <person name="Pertea G."/>
            <person name="Qi P."/>
            <person name="Bennetzen J.L."/>
            <person name="Dai X."/>
            <person name="Dawson M.W."/>
            <person name="Muller H.G."/>
            <person name="Kugler K."/>
            <person name="Rivarola-Duarte L."/>
            <person name="Spannagl M."/>
            <person name="Mayer K.F.X."/>
            <person name="Lu F.H."/>
            <person name="Bevan M.W."/>
            <person name="Leroy P."/>
            <person name="Li P."/>
            <person name="You F.M."/>
            <person name="Sun Q."/>
            <person name="Liu Z."/>
            <person name="Lyons E."/>
            <person name="Wicker T."/>
            <person name="Salzberg S.L."/>
            <person name="Devos K.M."/>
            <person name="Dvorak J."/>
        </authorList>
    </citation>
    <scope>NUCLEOTIDE SEQUENCE [LARGE SCALE GENOMIC DNA]</scope>
    <source>
        <strain evidence="1">cv. AL8/78</strain>
    </source>
</reference>
<name>A0A453R6Z3_AEGTS</name>
<reference evidence="2" key="1">
    <citation type="journal article" date="2014" name="Science">
        <title>Ancient hybridizations among the ancestral genomes of bread wheat.</title>
        <authorList>
            <consortium name="International Wheat Genome Sequencing Consortium,"/>
            <person name="Marcussen T."/>
            <person name="Sandve S.R."/>
            <person name="Heier L."/>
            <person name="Spannagl M."/>
            <person name="Pfeifer M."/>
            <person name="Jakobsen K.S."/>
            <person name="Wulff B.B."/>
            <person name="Steuernagel B."/>
            <person name="Mayer K.F."/>
            <person name="Olsen O.A."/>
        </authorList>
    </citation>
    <scope>NUCLEOTIDE SEQUENCE [LARGE SCALE GENOMIC DNA]</scope>
    <source>
        <strain evidence="2">cv. AL8/78</strain>
    </source>
</reference>
<reference evidence="1" key="4">
    <citation type="submission" date="2019-03" db="UniProtKB">
        <authorList>
            <consortium name="EnsemblPlants"/>
        </authorList>
    </citation>
    <scope>IDENTIFICATION</scope>
</reference>
<accession>A0A453R6Z3</accession>
<dbReference type="Proteomes" id="UP000015105">
    <property type="component" value="Chromosome 7D"/>
</dbReference>